<reference evidence="3" key="1">
    <citation type="submission" date="2020-11" db="EMBL/GenBank/DDBJ databases">
        <authorList>
            <person name="Tran Van P."/>
        </authorList>
    </citation>
    <scope>NUCLEOTIDE SEQUENCE</scope>
</reference>
<dbReference type="EMBL" id="CAJPEX010001668">
    <property type="protein sequence ID" value="CAG0919659.1"/>
    <property type="molecule type" value="Genomic_DNA"/>
</dbReference>
<dbReference type="Proteomes" id="UP000678499">
    <property type="component" value="Unassembled WGS sequence"/>
</dbReference>
<gene>
    <name evidence="3" type="ORF">NMOB1V02_LOCUS7179</name>
</gene>
<keyword evidence="2" id="KW-0732">Signal</keyword>
<dbReference type="InterPro" id="IPR023311">
    <property type="entry name" value="Methusela_ecto_dom_2"/>
</dbReference>
<sequence>MCSVALAGVRHGRRRDDRCEEREPCCVHAPWGIPIPATSPLGVGSPMCSVALAGVRHGRRRDDRCEEREPCAIKNSNCVAKMRWKYCPLFVFLTMTGDISAQNDGGTHDASSGLMVQKCCPEGQVSFFDSSTGNNLVCVPRNPDLGPDYDWTGNFTTFDGDKMVIADKKPNFTATFGVPKCDEFRVLSPERNASENFAVFVDGNFAVESGHYINPGSYCVDRFVDDKENLTITHRGAIICGPAKWLPPAGVASRIDLLTGHVKYPKCCARNQ</sequence>
<keyword evidence="4" id="KW-1185">Reference proteome</keyword>
<dbReference type="EMBL" id="OA883705">
    <property type="protein sequence ID" value="CAD7279507.1"/>
    <property type="molecule type" value="Genomic_DNA"/>
</dbReference>
<protein>
    <submittedName>
        <fullName evidence="3">Uncharacterized protein</fullName>
    </submittedName>
</protein>
<feature type="non-terminal residue" evidence="3">
    <location>
        <position position="1"/>
    </location>
</feature>
<dbReference type="Gene3D" id="2.170.180.11">
    <property type="entry name" value="Methuselah ectodomain, domain 2"/>
    <property type="match status" value="1"/>
</dbReference>
<evidence type="ECO:0000313" key="4">
    <source>
        <dbReference type="Proteomes" id="UP000678499"/>
    </source>
</evidence>
<evidence type="ECO:0000313" key="3">
    <source>
        <dbReference type="EMBL" id="CAD7279507.1"/>
    </source>
</evidence>
<name>A0A7R9GEE6_9CRUS</name>
<accession>A0A7R9GEE6</accession>
<comment type="similarity">
    <text evidence="1">Belongs to the G-protein coupled receptor 2 family. Mth subfamily.</text>
</comment>
<evidence type="ECO:0000256" key="2">
    <source>
        <dbReference type="ARBA" id="ARBA00022729"/>
    </source>
</evidence>
<organism evidence="3">
    <name type="scientific">Notodromas monacha</name>
    <dbReference type="NCBI Taxonomy" id="399045"/>
    <lineage>
        <taxon>Eukaryota</taxon>
        <taxon>Metazoa</taxon>
        <taxon>Ecdysozoa</taxon>
        <taxon>Arthropoda</taxon>
        <taxon>Crustacea</taxon>
        <taxon>Oligostraca</taxon>
        <taxon>Ostracoda</taxon>
        <taxon>Podocopa</taxon>
        <taxon>Podocopida</taxon>
        <taxon>Cypridocopina</taxon>
        <taxon>Cypridoidea</taxon>
        <taxon>Cyprididae</taxon>
        <taxon>Notodromas</taxon>
    </lineage>
</organism>
<evidence type="ECO:0000256" key="1">
    <source>
        <dbReference type="ARBA" id="ARBA00008979"/>
    </source>
</evidence>
<dbReference type="AlphaFoldDB" id="A0A7R9GEE6"/>
<proteinExistence type="inferred from homology"/>